<dbReference type="EMBL" id="CAMTCP010000009">
    <property type="protein sequence ID" value="CAI3538687.1"/>
    <property type="molecule type" value="Genomic_DNA"/>
</dbReference>
<evidence type="ECO:0000313" key="3">
    <source>
        <dbReference type="Proteomes" id="UP001189143"/>
    </source>
</evidence>
<accession>A0AAD1YBP7</accession>
<feature type="transmembrane region" description="Helical" evidence="1">
    <location>
        <begin position="24"/>
        <end position="44"/>
    </location>
</feature>
<name>A0AAD1YBP7_9CLOT</name>
<evidence type="ECO:0000313" key="2">
    <source>
        <dbReference type="EMBL" id="CAI3538687.1"/>
    </source>
</evidence>
<proteinExistence type="predicted"/>
<evidence type="ECO:0000256" key="1">
    <source>
        <dbReference type="SAM" id="Phobius"/>
    </source>
</evidence>
<sequence length="50" mass="5291">MFLGCALRAPHGGVFVIPVVSNPFGYICAIVCGSIIGMFILAILKKPINK</sequence>
<gene>
    <name evidence="2" type="ORF">CNEO2_1080001</name>
</gene>
<keyword evidence="1" id="KW-1133">Transmembrane helix</keyword>
<dbReference type="AlphaFoldDB" id="A0AAD1YBP7"/>
<comment type="caution">
    <text evidence="2">The sequence shown here is derived from an EMBL/GenBank/DDBJ whole genome shotgun (WGS) entry which is preliminary data.</text>
</comment>
<dbReference type="Proteomes" id="UP001189143">
    <property type="component" value="Unassembled WGS sequence"/>
</dbReference>
<keyword evidence="1" id="KW-0472">Membrane</keyword>
<organism evidence="2 3">
    <name type="scientific">Clostridium neonatale</name>
    <dbReference type="NCBI Taxonomy" id="137838"/>
    <lineage>
        <taxon>Bacteria</taxon>
        <taxon>Bacillati</taxon>
        <taxon>Bacillota</taxon>
        <taxon>Clostridia</taxon>
        <taxon>Eubacteriales</taxon>
        <taxon>Clostridiaceae</taxon>
        <taxon>Clostridium</taxon>
    </lineage>
</organism>
<evidence type="ECO:0008006" key="4">
    <source>
        <dbReference type="Google" id="ProtNLM"/>
    </source>
</evidence>
<reference evidence="2" key="1">
    <citation type="submission" date="2022-10" db="EMBL/GenBank/DDBJ databases">
        <authorList>
            <person name="Aires J."/>
            <person name="Mesa V."/>
        </authorList>
    </citation>
    <scope>NUCLEOTIDE SEQUENCE</scope>
    <source>
        <strain evidence="2">Clostridium neonatale JD116</strain>
    </source>
</reference>
<keyword evidence="1" id="KW-0812">Transmembrane</keyword>
<protein>
    <recommendedName>
        <fullName evidence="4">PTS system fructose-specific EIIABC component</fullName>
    </recommendedName>
</protein>